<dbReference type="PROSITE" id="PS01054">
    <property type="entry name" value="TRANSALDOLASE_1"/>
    <property type="match status" value="1"/>
</dbReference>
<dbReference type="InterPro" id="IPR001585">
    <property type="entry name" value="TAL/FSA"/>
</dbReference>
<evidence type="ECO:0000256" key="9">
    <source>
        <dbReference type="ARBA" id="ARBA00023270"/>
    </source>
</evidence>
<evidence type="ECO:0000256" key="11">
    <source>
        <dbReference type="HAMAP-Rule" id="MF_00493"/>
    </source>
</evidence>
<dbReference type="PROSITE" id="PS00958">
    <property type="entry name" value="TRANSALDOLASE_2"/>
    <property type="match status" value="1"/>
</dbReference>
<gene>
    <name evidence="11" type="primary">tal</name>
    <name evidence="13" type="ORF">JF922_17380</name>
</gene>
<dbReference type="PANTHER" id="PTHR10683">
    <property type="entry name" value="TRANSALDOLASE"/>
    <property type="match status" value="1"/>
</dbReference>
<dbReference type="CDD" id="cd00955">
    <property type="entry name" value="Transaldolase_like"/>
    <property type="match status" value="1"/>
</dbReference>
<evidence type="ECO:0000313" key="13">
    <source>
        <dbReference type="EMBL" id="MBJ7599836.1"/>
    </source>
</evidence>
<evidence type="ECO:0000256" key="8">
    <source>
        <dbReference type="ARBA" id="ARBA00023126"/>
    </source>
</evidence>
<evidence type="ECO:0000256" key="12">
    <source>
        <dbReference type="RuleBase" id="RU000612"/>
    </source>
</evidence>
<dbReference type="AlphaFoldDB" id="A0A934KAV2"/>
<keyword evidence="9 11" id="KW-0704">Schiff base</keyword>
<dbReference type="HAMAP" id="MF_00493">
    <property type="entry name" value="Transaldolase_2"/>
    <property type="match status" value="1"/>
</dbReference>
<keyword evidence="6 11" id="KW-0963">Cytoplasm</keyword>
<evidence type="ECO:0000256" key="5">
    <source>
        <dbReference type="ARBA" id="ARBA00013151"/>
    </source>
</evidence>
<protein>
    <recommendedName>
        <fullName evidence="5 11">Transaldolase</fullName>
        <ecNumber evidence="5 11">2.2.1.2</ecNumber>
    </recommendedName>
</protein>
<dbReference type="Gene3D" id="3.20.20.70">
    <property type="entry name" value="Aldolase class I"/>
    <property type="match status" value="1"/>
</dbReference>
<comment type="catalytic activity">
    <reaction evidence="10 11">
        <text>D-sedoheptulose 7-phosphate + D-glyceraldehyde 3-phosphate = D-erythrose 4-phosphate + beta-D-fructose 6-phosphate</text>
        <dbReference type="Rhea" id="RHEA:17053"/>
        <dbReference type="ChEBI" id="CHEBI:16897"/>
        <dbReference type="ChEBI" id="CHEBI:57483"/>
        <dbReference type="ChEBI" id="CHEBI:57634"/>
        <dbReference type="ChEBI" id="CHEBI:59776"/>
        <dbReference type="EC" id="2.2.1.2"/>
    </reaction>
</comment>
<dbReference type="EMBL" id="JAEKNR010000176">
    <property type="protein sequence ID" value="MBJ7599836.1"/>
    <property type="molecule type" value="Genomic_DNA"/>
</dbReference>
<evidence type="ECO:0000256" key="1">
    <source>
        <dbReference type="ARBA" id="ARBA00003518"/>
    </source>
</evidence>
<comment type="pathway">
    <text evidence="3 11">Carbohydrate degradation; pentose phosphate pathway; D-glyceraldehyde 3-phosphate and beta-D-fructose 6-phosphate from D-ribose 5-phosphate and D-xylulose 5-phosphate (non-oxidative stage): step 2/3.</text>
</comment>
<feature type="active site" description="Schiff-base intermediate with substrate" evidence="11">
    <location>
        <position position="139"/>
    </location>
</feature>
<comment type="caution">
    <text evidence="13">The sequence shown here is derived from an EMBL/GenBank/DDBJ whole genome shotgun (WGS) entry which is preliminary data.</text>
</comment>
<comment type="subcellular location">
    <subcellularLocation>
        <location evidence="2 11">Cytoplasm</location>
    </subcellularLocation>
</comment>
<dbReference type="SUPFAM" id="SSF53697">
    <property type="entry name" value="SIS domain"/>
    <property type="match status" value="1"/>
</dbReference>
<dbReference type="NCBIfam" id="TIGR00876">
    <property type="entry name" value="tal_mycobact"/>
    <property type="match status" value="1"/>
</dbReference>
<dbReference type="SUPFAM" id="SSF51569">
    <property type="entry name" value="Aldolase"/>
    <property type="match status" value="1"/>
</dbReference>
<keyword evidence="12 13" id="KW-0413">Isomerase</keyword>
<dbReference type="Pfam" id="PF00923">
    <property type="entry name" value="TAL_FSA"/>
    <property type="match status" value="1"/>
</dbReference>
<name>A0A934KAV2_9BACT</name>
<keyword evidence="7 11" id="KW-0808">Transferase</keyword>
<dbReference type="PRINTS" id="PR00662">
    <property type="entry name" value="G6PISOMERASE"/>
</dbReference>
<dbReference type="InterPro" id="IPR035476">
    <property type="entry name" value="SIS_PGI_1"/>
</dbReference>
<dbReference type="PANTHER" id="PTHR10683:SF31">
    <property type="entry name" value="TRANSALDOLASE"/>
    <property type="match status" value="1"/>
</dbReference>
<comment type="function">
    <text evidence="1 11">Transaldolase is important for the balance of metabolites in the pentose-phosphate pathway.</text>
</comment>
<evidence type="ECO:0000256" key="7">
    <source>
        <dbReference type="ARBA" id="ARBA00022679"/>
    </source>
</evidence>
<dbReference type="GO" id="GO:0006098">
    <property type="term" value="P:pentose-phosphate shunt"/>
    <property type="evidence" value="ECO:0007669"/>
    <property type="project" value="UniProtKB-UniRule"/>
</dbReference>
<dbReference type="EC" id="2.2.1.2" evidence="5 11"/>
<comment type="catalytic activity">
    <reaction evidence="12">
        <text>alpha-D-glucose 6-phosphate = beta-D-fructose 6-phosphate</text>
        <dbReference type="Rhea" id="RHEA:11816"/>
        <dbReference type="ChEBI" id="CHEBI:57634"/>
        <dbReference type="ChEBI" id="CHEBI:58225"/>
        <dbReference type="EC" id="5.3.1.9"/>
    </reaction>
</comment>
<dbReference type="InterPro" id="IPR004732">
    <property type="entry name" value="Transaldolase_2"/>
</dbReference>
<dbReference type="Proteomes" id="UP000612893">
    <property type="component" value="Unassembled WGS sequence"/>
</dbReference>
<dbReference type="Pfam" id="PF00342">
    <property type="entry name" value="PGI"/>
    <property type="match status" value="1"/>
</dbReference>
<evidence type="ECO:0000256" key="4">
    <source>
        <dbReference type="ARBA" id="ARBA00008426"/>
    </source>
</evidence>
<dbReference type="PROSITE" id="PS51463">
    <property type="entry name" value="P_GLUCOSE_ISOMERASE_3"/>
    <property type="match status" value="1"/>
</dbReference>
<dbReference type="RefSeq" id="WP_338203463.1">
    <property type="nucleotide sequence ID" value="NZ_JAEKNR010000176.1"/>
</dbReference>
<keyword evidence="14" id="KW-1185">Reference proteome</keyword>
<dbReference type="NCBIfam" id="NF007080">
    <property type="entry name" value="PRK09533.1"/>
    <property type="match status" value="1"/>
</dbReference>
<evidence type="ECO:0000313" key="14">
    <source>
        <dbReference type="Proteomes" id="UP000612893"/>
    </source>
</evidence>
<dbReference type="Gene3D" id="3.40.50.10490">
    <property type="entry name" value="Glucose-6-phosphate isomerase like protein, domain 1"/>
    <property type="match status" value="3"/>
</dbReference>
<dbReference type="CDD" id="cd05015">
    <property type="entry name" value="SIS_PGI_1"/>
    <property type="match status" value="1"/>
</dbReference>
<comment type="similarity">
    <text evidence="12">Belongs to the GPI family.</text>
</comment>
<dbReference type="InterPro" id="IPR013785">
    <property type="entry name" value="Aldolase_TIM"/>
</dbReference>
<dbReference type="InterPro" id="IPR046348">
    <property type="entry name" value="SIS_dom_sf"/>
</dbReference>
<evidence type="ECO:0000256" key="2">
    <source>
        <dbReference type="ARBA" id="ARBA00004496"/>
    </source>
</evidence>
<comment type="similarity">
    <text evidence="4 11">Belongs to the transaldolase family. Type 2 subfamily.</text>
</comment>
<dbReference type="InterPro" id="IPR018225">
    <property type="entry name" value="Transaldolase_AS"/>
</dbReference>
<sequence length="926" mass="101876">MATPIEELRKQGQSLWLDNIRRQLITSGELAKLRDEGVSGVTSNPTIFEKAVSGSTDYDEALVHLVKAGRKPEDILWELMVEDIQAAADVYRPVYDETGGGDGYVSIEVSPVVAMDTDKTIAIAQDLHRRTNRPNVMVKIPATLPGLPAIRHMIGEGVNINVTLIFSTERYDAVVEAYQAGLEDLRKNGGDLSKVASVASFFVSRVDTKVDKILEARIEAAKDPKERQRLQSLLSKAAIANSKMAYQHWKDLFAGDRWETLKAAGARPQRCLWASTSTKDPRLPDTYYVEELIGPDTVDTVPPATLAAFREHGEARRSLDDNVDVARRQLQDLEELGIDMTQVTRQLEEEGVQSFAKSFESLIKTLKDAARDIETGHGPRMWFSLGTLQPKVDEAVTRLQKEDVPHRLWAKDPTLWTQDPTRKAEIMERLGWLYLPEQMLDKVDSLKEKATEAARAFDDVVVLGMGGSSLAPDVFRHTFGVVRGHPRLHVLDTTDPGSILTLRNRIDPRQTLFIVASKSGTTTETLSHFAYFWQEVRRAGSRRPGRNFAAITDPGTPLEKLAGEREFRWTILNPRDIGGRYSALSNFGLVPGAVQGIDVAEVLERAQEMAHSCDAPVPVEKNPGIWLGTVLGQLASIGQDKLTLILSPKVDSFGFWLEQLVAESTGKEGKGIVPIEGEPLGAPDEYGDDRLFVYTRMQNDPDNDGVQQLERAGRPVITLTMRDKLDLGSEILRWELATAVACSVLGVDPFDQPNVQESKDNVMRVLQQFESEGELAEAQPVPAAEAGPAIADLLRQAKPNGYFAVMAYTSRTAASEAALAQIRGRVRQATRLATTAGYGPRYLHSTGQLHKGGPATGLSLQVVQDDTKDVEIPGEPYTFSTLKRAQALGDLRALEAHGRPVLRVTLGRSLGSGWKALAAAVDQALK</sequence>
<dbReference type="GO" id="GO:0004801">
    <property type="term" value="F:transaldolase activity"/>
    <property type="evidence" value="ECO:0007669"/>
    <property type="project" value="UniProtKB-UniRule"/>
</dbReference>
<keyword evidence="8 11" id="KW-0570">Pentose shunt</keyword>
<evidence type="ECO:0000256" key="10">
    <source>
        <dbReference type="ARBA" id="ARBA00048810"/>
    </source>
</evidence>
<dbReference type="GO" id="GO:0005737">
    <property type="term" value="C:cytoplasm"/>
    <property type="evidence" value="ECO:0007669"/>
    <property type="project" value="UniProtKB-SubCell"/>
</dbReference>
<dbReference type="NCBIfam" id="NF002881">
    <property type="entry name" value="PRK03343.1"/>
    <property type="match status" value="1"/>
</dbReference>
<reference evidence="13" key="1">
    <citation type="submission" date="2020-10" db="EMBL/GenBank/DDBJ databases">
        <title>Ca. Dormibacterota MAGs.</title>
        <authorList>
            <person name="Montgomery K."/>
        </authorList>
    </citation>
    <scope>NUCLEOTIDE SEQUENCE [LARGE SCALE GENOMIC DNA]</scope>
    <source>
        <strain evidence="13">SC8812_S17_10</strain>
    </source>
</reference>
<accession>A0A934KAV2</accession>
<dbReference type="GO" id="GO:0006094">
    <property type="term" value="P:gluconeogenesis"/>
    <property type="evidence" value="ECO:0007669"/>
    <property type="project" value="UniProtKB-KW"/>
</dbReference>
<dbReference type="GO" id="GO:0006096">
    <property type="term" value="P:glycolytic process"/>
    <property type="evidence" value="ECO:0007669"/>
    <property type="project" value="UniProtKB-KW"/>
</dbReference>
<keyword evidence="12" id="KW-0312">Gluconeogenesis</keyword>
<evidence type="ECO:0000256" key="6">
    <source>
        <dbReference type="ARBA" id="ARBA00022490"/>
    </source>
</evidence>
<proteinExistence type="inferred from homology"/>
<keyword evidence="12" id="KW-0324">Glycolysis</keyword>
<dbReference type="GO" id="GO:0004347">
    <property type="term" value="F:glucose-6-phosphate isomerase activity"/>
    <property type="evidence" value="ECO:0007669"/>
    <property type="project" value="UniProtKB-EC"/>
</dbReference>
<dbReference type="InterPro" id="IPR001672">
    <property type="entry name" value="G6P_Isomerase"/>
</dbReference>
<comment type="pathway">
    <text evidence="12">Carbohydrate degradation; glycolysis; D-glyceraldehyde 3-phosphate and glycerone phosphate from D-glucose: step 2/4.</text>
</comment>
<evidence type="ECO:0000256" key="3">
    <source>
        <dbReference type="ARBA" id="ARBA00004857"/>
    </source>
</evidence>
<organism evidence="13 14">
    <name type="scientific">Candidatus Nephthysia bennettiae</name>
    <dbReference type="NCBI Taxonomy" id="3127016"/>
    <lineage>
        <taxon>Bacteria</taxon>
        <taxon>Bacillati</taxon>
        <taxon>Candidatus Dormiibacterota</taxon>
        <taxon>Candidatus Dormibacteria</taxon>
        <taxon>Candidatus Dormibacterales</taxon>
        <taxon>Candidatus Dormibacteraceae</taxon>
        <taxon>Candidatus Nephthysia</taxon>
    </lineage>
</organism>